<accession>B4J7X4</accession>
<keyword evidence="4 6" id="KW-0862">Zinc</keyword>
<feature type="binding site" evidence="6">
    <location>
        <position position="262"/>
    </location>
    <ligand>
        <name>Zn(2+)</name>
        <dbReference type="ChEBI" id="CHEBI:29105"/>
    </ligand>
</feature>
<feature type="domain" description="C2H2-type" evidence="8">
    <location>
        <begin position="530"/>
        <end position="561"/>
    </location>
</feature>
<dbReference type="AlphaFoldDB" id="B4J7X4"/>
<feature type="compositionally biased region" description="Low complexity" evidence="7">
    <location>
        <begin position="375"/>
        <end position="385"/>
    </location>
</feature>
<dbReference type="InterPro" id="IPR013087">
    <property type="entry name" value="Znf_C2H2_type"/>
</dbReference>
<reference evidence="10 11" key="1">
    <citation type="journal article" date="2007" name="Nature">
        <title>Evolution of genes and genomes on the Drosophila phylogeny.</title>
        <authorList>
            <consortium name="Drosophila 12 Genomes Consortium"/>
            <person name="Clark A.G."/>
            <person name="Eisen M.B."/>
            <person name="Smith D.R."/>
            <person name="Bergman C.M."/>
            <person name="Oliver B."/>
            <person name="Markow T.A."/>
            <person name="Kaufman T.C."/>
            <person name="Kellis M."/>
            <person name="Gelbart W."/>
            <person name="Iyer V.N."/>
            <person name="Pollard D.A."/>
            <person name="Sackton T.B."/>
            <person name="Larracuente A.M."/>
            <person name="Singh N.D."/>
            <person name="Abad J.P."/>
            <person name="Abt D.N."/>
            <person name="Adryan B."/>
            <person name="Aguade M."/>
            <person name="Akashi H."/>
            <person name="Anderson W.W."/>
            <person name="Aquadro C.F."/>
            <person name="Ardell D.H."/>
            <person name="Arguello R."/>
            <person name="Artieri C.G."/>
            <person name="Barbash D.A."/>
            <person name="Barker D."/>
            <person name="Barsanti P."/>
            <person name="Batterham P."/>
            <person name="Batzoglou S."/>
            <person name="Begun D."/>
            <person name="Bhutkar A."/>
            <person name="Blanco E."/>
            <person name="Bosak S.A."/>
            <person name="Bradley R.K."/>
            <person name="Brand A.D."/>
            <person name="Brent M.R."/>
            <person name="Brooks A.N."/>
            <person name="Brown R.H."/>
            <person name="Butlin R.K."/>
            <person name="Caggese C."/>
            <person name="Calvi B.R."/>
            <person name="Bernardo de Carvalho A."/>
            <person name="Caspi A."/>
            <person name="Castrezana S."/>
            <person name="Celniker S.E."/>
            <person name="Chang J.L."/>
            <person name="Chapple C."/>
            <person name="Chatterji S."/>
            <person name="Chinwalla A."/>
            <person name="Civetta A."/>
            <person name="Clifton S.W."/>
            <person name="Comeron J.M."/>
            <person name="Costello J.C."/>
            <person name="Coyne J.A."/>
            <person name="Daub J."/>
            <person name="David R.G."/>
            <person name="Delcher A.L."/>
            <person name="Delehaunty K."/>
            <person name="Do C.B."/>
            <person name="Ebling H."/>
            <person name="Edwards K."/>
            <person name="Eickbush T."/>
            <person name="Evans J.D."/>
            <person name="Filipski A."/>
            <person name="Findeiss S."/>
            <person name="Freyhult E."/>
            <person name="Fulton L."/>
            <person name="Fulton R."/>
            <person name="Garcia A.C."/>
            <person name="Gardiner A."/>
            <person name="Garfield D.A."/>
            <person name="Garvin B.E."/>
            <person name="Gibson G."/>
            <person name="Gilbert D."/>
            <person name="Gnerre S."/>
            <person name="Godfrey J."/>
            <person name="Good R."/>
            <person name="Gotea V."/>
            <person name="Gravely B."/>
            <person name="Greenberg A.J."/>
            <person name="Griffiths-Jones S."/>
            <person name="Gross S."/>
            <person name="Guigo R."/>
            <person name="Gustafson E.A."/>
            <person name="Haerty W."/>
            <person name="Hahn M.W."/>
            <person name="Halligan D.L."/>
            <person name="Halpern A.L."/>
            <person name="Halter G.M."/>
            <person name="Han M.V."/>
            <person name="Heger A."/>
            <person name="Hillier L."/>
            <person name="Hinrichs A.S."/>
            <person name="Holmes I."/>
            <person name="Hoskins R.A."/>
            <person name="Hubisz M.J."/>
            <person name="Hultmark D."/>
            <person name="Huntley M.A."/>
            <person name="Jaffe D.B."/>
            <person name="Jagadeeshan S."/>
            <person name="Jeck W.R."/>
            <person name="Johnson J."/>
            <person name="Jones C.D."/>
            <person name="Jordan W.C."/>
            <person name="Karpen G.H."/>
            <person name="Kataoka E."/>
            <person name="Keightley P.D."/>
            <person name="Kheradpour P."/>
            <person name="Kirkness E.F."/>
            <person name="Koerich L.B."/>
            <person name="Kristiansen K."/>
            <person name="Kudrna D."/>
            <person name="Kulathinal R.J."/>
            <person name="Kumar S."/>
            <person name="Kwok R."/>
            <person name="Lander E."/>
            <person name="Langley C.H."/>
            <person name="Lapoint R."/>
            <person name="Lazzaro B.P."/>
            <person name="Lee S.J."/>
            <person name="Levesque L."/>
            <person name="Li R."/>
            <person name="Lin C.F."/>
            <person name="Lin M.F."/>
            <person name="Lindblad-Toh K."/>
            <person name="Llopart A."/>
            <person name="Long M."/>
            <person name="Low L."/>
            <person name="Lozovsky E."/>
            <person name="Lu J."/>
            <person name="Luo M."/>
            <person name="Machado C.A."/>
            <person name="Makalowski W."/>
            <person name="Marzo M."/>
            <person name="Matsuda M."/>
            <person name="Matzkin L."/>
            <person name="McAllister B."/>
            <person name="McBride C.S."/>
            <person name="McKernan B."/>
            <person name="McKernan K."/>
            <person name="Mendez-Lago M."/>
            <person name="Minx P."/>
            <person name="Mollenhauer M.U."/>
            <person name="Montooth K."/>
            <person name="Mount S.M."/>
            <person name="Mu X."/>
            <person name="Myers E."/>
            <person name="Negre B."/>
            <person name="Newfeld S."/>
            <person name="Nielsen R."/>
            <person name="Noor M.A."/>
            <person name="O'Grady P."/>
            <person name="Pachter L."/>
            <person name="Papaceit M."/>
            <person name="Parisi M.J."/>
            <person name="Parisi M."/>
            <person name="Parts L."/>
            <person name="Pedersen J.S."/>
            <person name="Pesole G."/>
            <person name="Phillippy A.M."/>
            <person name="Ponting C.P."/>
            <person name="Pop M."/>
            <person name="Porcelli D."/>
            <person name="Powell J.R."/>
            <person name="Prohaska S."/>
            <person name="Pruitt K."/>
            <person name="Puig M."/>
            <person name="Quesneville H."/>
            <person name="Ram K.R."/>
            <person name="Rand D."/>
            <person name="Rasmussen M.D."/>
            <person name="Reed L.K."/>
            <person name="Reenan R."/>
            <person name="Reily A."/>
            <person name="Remington K.A."/>
            <person name="Rieger T.T."/>
            <person name="Ritchie M.G."/>
            <person name="Robin C."/>
            <person name="Rogers Y.H."/>
            <person name="Rohde C."/>
            <person name="Rozas J."/>
            <person name="Rubenfield M.J."/>
            <person name="Ruiz A."/>
            <person name="Russo S."/>
            <person name="Salzberg S.L."/>
            <person name="Sanchez-Gracia A."/>
            <person name="Saranga D.J."/>
            <person name="Sato H."/>
            <person name="Schaeffer S.W."/>
            <person name="Schatz M.C."/>
            <person name="Schlenke T."/>
            <person name="Schwartz R."/>
            <person name="Segarra C."/>
            <person name="Singh R.S."/>
            <person name="Sirot L."/>
            <person name="Sirota M."/>
            <person name="Sisneros N.B."/>
            <person name="Smith C.D."/>
            <person name="Smith T.F."/>
            <person name="Spieth J."/>
            <person name="Stage D.E."/>
            <person name="Stark A."/>
            <person name="Stephan W."/>
            <person name="Strausberg R.L."/>
            <person name="Strempel S."/>
            <person name="Sturgill D."/>
            <person name="Sutton G."/>
            <person name="Sutton G.G."/>
            <person name="Tao W."/>
            <person name="Teichmann S."/>
            <person name="Tobari Y.N."/>
            <person name="Tomimura Y."/>
            <person name="Tsolas J.M."/>
            <person name="Valente V.L."/>
            <person name="Venter E."/>
            <person name="Venter J.C."/>
            <person name="Vicario S."/>
            <person name="Vieira F.G."/>
            <person name="Vilella A.J."/>
            <person name="Villasante A."/>
            <person name="Walenz B."/>
            <person name="Wang J."/>
            <person name="Wasserman M."/>
            <person name="Watts T."/>
            <person name="Wilson D."/>
            <person name="Wilson R.K."/>
            <person name="Wing R.A."/>
            <person name="Wolfner M.F."/>
            <person name="Wong A."/>
            <person name="Wong G.K."/>
            <person name="Wu C.I."/>
            <person name="Wu G."/>
            <person name="Yamamoto D."/>
            <person name="Yang H.P."/>
            <person name="Yang S.P."/>
            <person name="Yorke J.A."/>
            <person name="Yoshida K."/>
            <person name="Zdobnov E."/>
            <person name="Zhang P."/>
            <person name="Zhang Y."/>
            <person name="Zimin A.V."/>
            <person name="Baldwin J."/>
            <person name="Abdouelleil A."/>
            <person name="Abdulkadir J."/>
            <person name="Abebe A."/>
            <person name="Abera B."/>
            <person name="Abreu J."/>
            <person name="Acer S.C."/>
            <person name="Aftuck L."/>
            <person name="Alexander A."/>
            <person name="An P."/>
            <person name="Anderson E."/>
            <person name="Anderson S."/>
            <person name="Arachi H."/>
            <person name="Azer M."/>
            <person name="Bachantsang P."/>
            <person name="Barry A."/>
            <person name="Bayul T."/>
            <person name="Berlin A."/>
            <person name="Bessette D."/>
            <person name="Bloom T."/>
            <person name="Blye J."/>
            <person name="Boguslavskiy L."/>
            <person name="Bonnet C."/>
            <person name="Boukhgalter B."/>
            <person name="Bourzgui I."/>
            <person name="Brown A."/>
            <person name="Cahill P."/>
            <person name="Channer S."/>
            <person name="Cheshatsang Y."/>
            <person name="Chuda L."/>
            <person name="Citroen M."/>
            <person name="Collymore A."/>
            <person name="Cooke P."/>
            <person name="Costello M."/>
            <person name="D'Aco K."/>
            <person name="Daza R."/>
            <person name="De Haan G."/>
            <person name="DeGray S."/>
            <person name="DeMaso C."/>
            <person name="Dhargay N."/>
            <person name="Dooley K."/>
            <person name="Dooley E."/>
            <person name="Doricent M."/>
            <person name="Dorje P."/>
            <person name="Dorjee K."/>
            <person name="Dupes A."/>
            <person name="Elong R."/>
            <person name="Falk J."/>
            <person name="Farina A."/>
            <person name="Faro S."/>
            <person name="Ferguson D."/>
            <person name="Fisher S."/>
            <person name="Foley C.D."/>
            <person name="Franke A."/>
            <person name="Friedrich D."/>
            <person name="Gadbois L."/>
            <person name="Gearin G."/>
            <person name="Gearin C.R."/>
            <person name="Giannoukos G."/>
            <person name="Goode T."/>
            <person name="Graham J."/>
            <person name="Grandbois E."/>
            <person name="Grewal S."/>
            <person name="Gyaltsen K."/>
            <person name="Hafez N."/>
            <person name="Hagos B."/>
            <person name="Hall J."/>
            <person name="Henson C."/>
            <person name="Hollinger A."/>
            <person name="Honan T."/>
            <person name="Huard M.D."/>
            <person name="Hughes L."/>
            <person name="Hurhula B."/>
            <person name="Husby M.E."/>
            <person name="Kamat A."/>
            <person name="Kanga B."/>
            <person name="Kashin S."/>
            <person name="Khazanovich D."/>
            <person name="Kisner P."/>
            <person name="Lance K."/>
            <person name="Lara M."/>
            <person name="Lee W."/>
            <person name="Lennon N."/>
            <person name="Letendre F."/>
            <person name="LeVine R."/>
            <person name="Lipovsky A."/>
            <person name="Liu X."/>
            <person name="Liu J."/>
            <person name="Liu S."/>
            <person name="Lokyitsang T."/>
            <person name="Lokyitsang Y."/>
            <person name="Lubonja R."/>
            <person name="Lui A."/>
            <person name="MacDonald P."/>
            <person name="Magnisalis V."/>
            <person name="Maru K."/>
            <person name="Matthews C."/>
            <person name="McCusker W."/>
            <person name="McDonough S."/>
            <person name="Mehta T."/>
            <person name="Meldrim J."/>
            <person name="Meneus L."/>
            <person name="Mihai O."/>
            <person name="Mihalev A."/>
            <person name="Mihova T."/>
            <person name="Mittelman R."/>
            <person name="Mlenga V."/>
            <person name="Montmayeur A."/>
            <person name="Mulrain L."/>
            <person name="Navidi A."/>
            <person name="Naylor J."/>
            <person name="Negash T."/>
            <person name="Nguyen T."/>
            <person name="Nguyen N."/>
            <person name="Nicol R."/>
            <person name="Norbu C."/>
            <person name="Norbu N."/>
            <person name="Novod N."/>
            <person name="O'Neill B."/>
            <person name="Osman S."/>
            <person name="Markiewicz E."/>
            <person name="Oyono O.L."/>
            <person name="Patti C."/>
            <person name="Phunkhang P."/>
            <person name="Pierre F."/>
            <person name="Priest M."/>
            <person name="Raghuraman S."/>
            <person name="Rege F."/>
            <person name="Reyes R."/>
            <person name="Rise C."/>
            <person name="Rogov P."/>
            <person name="Ross K."/>
            <person name="Ryan E."/>
            <person name="Settipalli S."/>
            <person name="Shea T."/>
            <person name="Sherpa N."/>
            <person name="Shi L."/>
            <person name="Shih D."/>
            <person name="Sparrow T."/>
            <person name="Spaulding J."/>
            <person name="Stalker J."/>
            <person name="Stange-Thomann N."/>
            <person name="Stavropoulos S."/>
            <person name="Stone C."/>
            <person name="Strader C."/>
            <person name="Tesfaye S."/>
            <person name="Thomson T."/>
            <person name="Thoulutsang Y."/>
            <person name="Thoulutsang D."/>
            <person name="Topham K."/>
            <person name="Topping I."/>
            <person name="Tsamla T."/>
            <person name="Vassiliev H."/>
            <person name="Vo A."/>
            <person name="Wangchuk T."/>
            <person name="Wangdi T."/>
            <person name="Weiand M."/>
            <person name="Wilkinson J."/>
            <person name="Wilson A."/>
            <person name="Yadav S."/>
            <person name="Young G."/>
            <person name="Yu Q."/>
            <person name="Zembek L."/>
            <person name="Zhong D."/>
            <person name="Zimmer A."/>
            <person name="Zwirko Z."/>
            <person name="Jaffe D.B."/>
            <person name="Alvarez P."/>
            <person name="Brockman W."/>
            <person name="Butler J."/>
            <person name="Chin C."/>
            <person name="Gnerre S."/>
            <person name="Grabherr M."/>
            <person name="Kleber M."/>
            <person name="Mauceli E."/>
            <person name="MacCallum I."/>
        </authorList>
    </citation>
    <scope>NUCLEOTIDE SEQUENCE [LARGE SCALE GENOMIC DNA]</scope>
    <source>
        <strain evidence="11">Tucson 15287-2541.00</strain>
    </source>
</reference>
<feature type="region of interest" description="Disordered" evidence="7">
    <location>
        <begin position="352"/>
        <end position="442"/>
    </location>
</feature>
<dbReference type="SMR" id="B4J7X4"/>
<dbReference type="InParanoid" id="B4J7X4"/>
<feature type="compositionally biased region" description="Basic and acidic residues" evidence="7">
    <location>
        <begin position="555"/>
        <end position="566"/>
    </location>
</feature>
<dbReference type="SUPFAM" id="SSF57667">
    <property type="entry name" value="beta-beta-alpha zinc fingers"/>
    <property type="match status" value="2"/>
</dbReference>
<sequence>MEEEITAAATTNGVATNGKETAIELEAAQTTSSPNVWDANNAVEQEEEEAASAPTAAAADAADIDVYIEEGNTDAHVEPQAVAGEVVAAVEAAVEEVEEEMGEAEYLEDETPENEFDDERELNEVENEKTAKTAAAVDKNNAQNEQTNEEEAKDEEAAAGVASTVTAEKELSVEEEAHTDEKDAAEEGEADGDEGEADGEEEEDLEDEEEEEEEDEGELITGDDAQAELGTAGDQSEEANARARSGARNQEEQVDENQCRVCTTKEQLVSLFTKTGETNSTPADMLVLICPSVSIAPKDFMPQFICNSCLVSLTVAIKLRKQLETTEQDLRKRLSRSKNKVRRPRGYVVIDAPVSDSASDEDEEELNDDVEFKVSDVAGSTSADSDSADSDISEKRKPGRRRGRKKGMKRASGSNNSYDEDHPRKKNRVTSPSSATAASQGPFECDQCNLSFQRKQSYVMHRKMHDSRQEFHCQICNKKFKVRGAYKTHMERHAAERAQFRCELCAQVFRLRAELKRHMALSHDEHGIIYECKRCQRTFLTQTRLQRHQSTNCNRHSEQKVKRQSIEGHPSQGRDLFKSVAPLTTTYWSDSFSD</sequence>
<gene>
    <name evidence="10" type="primary">Dgri\GH20590</name>
    <name evidence="10" type="ORF">Dgri_GH20590</name>
</gene>
<feature type="region of interest" description="Disordered" evidence="7">
    <location>
        <begin position="550"/>
        <end position="575"/>
    </location>
</feature>
<keyword evidence="3 5" id="KW-0863">Zinc-finger</keyword>
<dbReference type="PhylomeDB" id="B4J7X4"/>
<feature type="compositionally biased region" description="Basic and acidic residues" evidence="7">
    <location>
        <begin position="167"/>
        <end position="182"/>
    </location>
</feature>
<dbReference type="GO" id="GO:0000981">
    <property type="term" value="F:DNA-binding transcription factor activity, RNA polymerase II-specific"/>
    <property type="evidence" value="ECO:0007669"/>
    <property type="project" value="TreeGrafter"/>
</dbReference>
<evidence type="ECO:0000259" key="9">
    <source>
        <dbReference type="PROSITE" id="PS51915"/>
    </source>
</evidence>
<evidence type="ECO:0000313" key="10">
    <source>
        <dbReference type="EMBL" id="EDW01180.1"/>
    </source>
</evidence>
<feature type="binding site" evidence="6">
    <location>
        <position position="306"/>
    </location>
    <ligand>
        <name>Zn(2+)</name>
        <dbReference type="ChEBI" id="CHEBI:29105"/>
    </ligand>
</feature>
<dbReference type="EMBL" id="CH916367">
    <property type="protein sequence ID" value="EDW01180.1"/>
    <property type="molecule type" value="Genomic_DNA"/>
</dbReference>
<dbReference type="SMART" id="SM00868">
    <property type="entry name" value="zf-AD"/>
    <property type="match status" value="1"/>
</dbReference>
<dbReference type="HOGENOM" id="CLU_493707_0_0_1"/>
<keyword evidence="1 6" id="KW-0479">Metal-binding</keyword>
<evidence type="ECO:0000256" key="2">
    <source>
        <dbReference type="ARBA" id="ARBA00022737"/>
    </source>
</evidence>
<protein>
    <submittedName>
        <fullName evidence="10">GH20590</fullName>
    </submittedName>
</protein>
<dbReference type="OrthoDB" id="6601382at2759"/>
<dbReference type="PANTHER" id="PTHR24409">
    <property type="entry name" value="ZINC FINGER PROTEIN 142"/>
    <property type="match status" value="1"/>
</dbReference>
<feature type="compositionally biased region" description="Acidic residues" evidence="7">
    <location>
        <begin position="358"/>
        <end position="369"/>
    </location>
</feature>
<feature type="region of interest" description="Disordered" evidence="7">
    <location>
        <begin position="27"/>
        <end position="58"/>
    </location>
</feature>
<feature type="domain" description="C2H2-type" evidence="8">
    <location>
        <begin position="500"/>
        <end position="523"/>
    </location>
</feature>
<dbReference type="Proteomes" id="UP000001070">
    <property type="component" value="Unassembled WGS sequence"/>
</dbReference>
<feature type="region of interest" description="Disordered" evidence="7">
    <location>
        <begin position="1"/>
        <end position="20"/>
    </location>
</feature>
<dbReference type="GO" id="GO:0000977">
    <property type="term" value="F:RNA polymerase II transcription regulatory region sequence-specific DNA binding"/>
    <property type="evidence" value="ECO:0007669"/>
    <property type="project" value="TreeGrafter"/>
</dbReference>
<feature type="compositionally biased region" description="Basic residues" evidence="7">
    <location>
        <begin position="397"/>
        <end position="409"/>
    </location>
</feature>
<dbReference type="PROSITE" id="PS50157">
    <property type="entry name" value="ZINC_FINGER_C2H2_2"/>
    <property type="match status" value="4"/>
</dbReference>
<name>B4J7X4_DROGR</name>
<feature type="region of interest" description="Disordered" evidence="7">
    <location>
        <begin position="100"/>
        <end position="258"/>
    </location>
</feature>
<feature type="domain" description="ZAD" evidence="9">
    <location>
        <begin position="257"/>
        <end position="333"/>
    </location>
</feature>
<dbReference type="SMART" id="SM00355">
    <property type="entry name" value="ZnF_C2H2"/>
    <property type="match status" value="4"/>
</dbReference>
<dbReference type="PROSITE" id="PS51915">
    <property type="entry name" value="ZAD"/>
    <property type="match status" value="1"/>
</dbReference>
<organism evidence="11">
    <name type="scientific">Drosophila grimshawi</name>
    <name type="common">Hawaiian fruit fly</name>
    <name type="synonym">Idiomyia grimshawi</name>
    <dbReference type="NCBI Taxonomy" id="7222"/>
    <lineage>
        <taxon>Eukaryota</taxon>
        <taxon>Metazoa</taxon>
        <taxon>Ecdysozoa</taxon>
        <taxon>Arthropoda</taxon>
        <taxon>Hexapoda</taxon>
        <taxon>Insecta</taxon>
        <taxon>Pterygota</taxon>
        <taxon>Neoptera</taxon>
        <taxon>Endopterygota</taxon>
        <taxon>Diptera</taxon>
        <taxon>Brachycera</taxon>
        <taxon>Muscomorpha</taxon>
        <taxon>Ephydroidea</taxon>
        <taxon>Drosophilidae</taxon>
        <taxon>Drosophila</taxon>
        <taxon>Hawaiian Drosophila</taxon>
    </lineage>
</organism>
<dbReference type="OMA" id="MPQFICT"/>
<dbReference type="Pfam" id="PF00096">
    <property type="entry name" value="zf-C2H2"/>
    <property type="match status" value="2"/>
</dbReference>
<dbReference type="Gene3D" id="3.30.160.60">
    <property type="entry name" value="Classic Zinc Finger"/>
    <property type="match status" value="2"/>
</dbReference>
<dbReference type="GO" id="GO:0005634">
    <property type="term" value="C:nucleus"/>
    <property type="evidence" value="ECO:0007669"/>
    <property type="project" value="InterPro"/>
</dbReference>
<feature type="compositionally biased region" description="Basic and acidic residues" evidence="7">
    <location>
        <begin position="122"/>
        <end position="131"/>
    </location>
</feature>
<dbReference type="InterPro" id="IPR036236">
    <property type="entry name" value="Znf_C2H2_sf"/>
</dbReference>
<evidence type="ECO:0000259" key="8">
    <source>
        <dbReference type="PROSITE" id="PS50157"/>
    </source>
</evidence>
<feature type="domain" description="C2H2-type" evidence="8">
    <location>
        <begin position="443"/>
        <end position="470"/>
    </location>
</feature>
<dbReference type="FunCoup" id="B4J7X4">
    <property type="interactions" value="813"/>
</dbReference>
<dbReference type="GO" id="GO:0008270">
    <property type="term" value="F:zinc ion binding"/>
    <property type="evidence" value="ECO:0007669"/>
    <property type="project" value="UniProtKB-UniRule"/>
</dbReference>
<dbReference type="PROSITE" id="PS00028">
    <property type="entry name" value="ZINC_FINGER_C2H2_1"/>
    <property type="match status" value="3"/>
</dbReference>
<evidence type="ECO:0000256" key="4">
    <source>
        <dbReference type="ARBA" id="ARBA00022833"/>
    </source>
</evidence>
<feature type="binding site" evidence="6">
    <location>
        <position position="259"/>
    </location>
    <ligand>
        <name>Zn(2+)</name>
        <dbReference type="ChEBI" id="CHEBI:29105"/>
    </ligand>
</feature>
<evidence type="ECO:0000256" key="1">
    <source>
        <dbReference type="ARBA" id="ARBA00022723"/>
    </source>
</evidence>
<dbReference type="SUPFAM" id="SSF57716">
    <property type="entry name" value="Glucocorticoid receptor-like (DNA-binding domain)"/>
    <property type="match status" value="1"/>
</dbReference>
<proteinExistence type="predicted"/>
<feature type="compositionally biased region" description="Polar residues" evidence="7">
    <location>
        <begin position="429"/>
        <end position="439"/>
    </location>
</feature>
<feature type="compositionally biased region" description="Acidic residues" evidence="7">
    <location>
        <begin position="100"/>
        <end position="121"/>
    </location>
</feature>
<dbReference type="KEGG" id="dgr:6561135"/>
<dbReference type="Pfam" id="PF07776">
    <property type="entry name" value="zf-AD"/>
    <property type="match status" value="1"/>
</dbReference>
<keyword evidence="2" id="KW-0677">Repeat</keyword>
<evidence type="ECO:0000256" key="5">
    <source>
        <dbReference type="PROSITE-ProRule" id="PRU00042"/>
    </source>
</evidence>
<feature type="domain" description="C2H2-type" evidence="8">
    <location>
        <begin position="471"/>
        <end position="498"/>
    </location>
</feature>
<dbReference type="PANTHER" id="PTHR24409:SF425">
    <property type="entry name" value="IP01295P"/>
    <property type="match status" value="1"/>
</dbReference>
<feature type="compositionally biased region" description="Low complexity" evidence="7">
    <location>
        <begin position="1"/>
        <end position="18"/>
    </location>
</feature>
<evidence type="ECO:0000256" key="3">
    <source>
        <dbReference type="ARBA" id="ARBA00022771"/>
    </source>
</evidence>
<keyword evidence="11" id="KW-1185">Reference proteome</keyword>
<feature type="compositionally biased region" description="Acidic residues" evidence="7">
    <location>
        <begin position="183"/>
        <end position="218"/>
    </location>
</feature>
<evidence type="ECO:0000313" key="11">
    <source>
        <dbReference type="Proteomes" id="UP000001070"/>
    </source>
</evidence>
<evidence type="ECO:0000256" key="6">
    <source>
        <dbReference type="PROSITE-ProRule" id="PRU01263"/>
    </source>
</evidence>
<feature type="binding site" evidence="6">
    <location>
        <position position="309"/>
    </location>
    <ligand>
        <name>Zn(2+)</name>
        <dbReference type="ChEBI" id="CHEBI:29105"/>
    </ligand>
</feature>
<evidence type="ECO:0000256" key="7">
    <source>
        <dbReference type="SAM" id="MobiDB-lite"/>
    </source>
</evidence>
<dbReference type="eggNOG" id="KOG1721">
    <property type="taxonomic scope" value="Eukaryota"/>
</dbReference>
<dbReference type="InterPro" id="IPR012934">
    <property type="entry name" value="Znf_AD"/>
</dbReference>